<keyword evidence="1" id="KW-1133">Transmembrane helix</keyword>
<keyword evidence="1" id="KW-0812">Transmembrane</keyword>
<evidence type="ECO:0000256" key="1">
    <source>
        <dbReference type="SAM" id="Phobius"/>
    </source>
</evidence>
<accession>A0A6C0EUM8</accession>
<proteinExistence type="predicted"/>
<dbReference type="EMBL" id="MN738932">
    <property type="protein sequence ID" value="QHT32223.1"/>
    <property type="molecule type" value="Genomic_DNA"/>
</dbReference>
<sequence length="137" mass="16824">MEGCVLPLDYKYSKFLFYTSFLFEISFLFAIYLSNYYAIFYWFMLFFSSTNHWKNADYGIKRKFDLLIVFIGFLNTIGYMFILPNEFYKKMCLFVFLCIIFFDIAERLCCYFNSTKWIIFHMTIHIYVFIMSLFMFV</sequence>
<feature type="transmembrane region" description="Helical" evidence="1">
    <location>
        <begin position="15"/>
        <end position="43"/>
    </location>
</feature>
<keyword evidence="1" id="KW-0472">Membrane</keyword>
<name>A0A6C0EUM8_9ZZZZ</name>
<feature type="transmembrane region" description="Helical" evidence="1">
    <location>
        <begin position="117"/>
        <end position="136"/>
    </location>
</feature>
<feature type="transmembrane region" description="Helical" evidence="1">
    <location>
        <begin position="64"/>
        <end position="82"/>
    </location>
</feature>
<evidence type="ECO:0000313" key="2">
    <source>
        <dbReference type="EMBL" id="QHT32223.1"/>
    </source>
</evidence>
<dbReference type="AlphaFoldDB" id="A0A6C0EUM8"/>
<feature type="transmembrane region" description="Helical" evidence="1">
    <location>
        <begin position="88"/>
        <end position="105"/>
    </location>
</feature>
<protein>
    <submittedName>
        <fullName evidence="2">Uncharacterized protein</fullName>
    </submittedName>
</protein>
<reference evidence="2" key="1">
    <citation type="journal article" date="2020" name="Nature">
        <title>Giant virus diversity and host interactions through global metagenomics.</title>
        <authorList>
            <person name="Schulz F."/>
            <person name="Roux S."/>
            <person name="Paez-Espino D."/>
            <person name="Jungbluth S."/>
            <person name="Walsh D.A."/>
            <person name="Denef V.J."/>
            <person name="McMahon K.D."/>
            <person name="Konstantinidis K.T."/>
            <person name="Eloe-Fadrosh E.A."/>
            <person name="Kyrpides N.C."/>
            <person name="Woyke T."/>
        </authorList>
    </citation>
    <scope>NUCLEOTIDE SEQUENCE</scope>
    <source>
        <strain evidence="2">GVMAG-M-3300009159-65</strain>
    </source>
</reference>
<organism evidence="2">
    <name type="scientific">viral metagenome</name>
    <dbReference type="NCBI Taxonomy" id="1070528"/>
    <lineage>
        <taxon>unclassified sequences</taxon>
        <taxon>metagenomes</taxon>
        <taxon>organismal metagenomes</taxon>
    </lineage>
</organism>